<dbReference type="AlphaFoldDB" id="A0A366FT28"/>
<protein>
    <submittedName>
        <fullName evidence="7">Arylsulfatase</fullName>
    </submittedName>
</protein>
<dbReference type="RefSeq" id="WP_113887643.1">
    <property type="nucleotide sequence ID" value="NZ_QNRK01000002.1"/>
</dbReference>
<dbReference type="SUPFAM" id="SSF49899">
    <property type="entry name" value="Concanavalin A-like lectins/glucanases"/>
    <property type="match status" value="1"/>
</dbReference>
<dbReference type="InterPro" id="IPR024607">
    <property type="entry name" value="Sulfatase_CS"/>
</dbReference>
<reference evidence="7 8" key="1">
    <citation type="submission" date="2018-06" db="EMBL/GenBank/DDBJ databases">
        <title>Genomic Encyclopedia of Type Strains, Phase IV (KMG-IV): sequencing the most valuable type-strain genomes for metagenomic binning, comparative biology and taxonomic classification.</title>
        <authorList>
            <person name="Goeker M."/>
        </authorList>
    </citation>
    <scope>NUCLEOTIDE SEQUENCE [LARGE SCALE GENOMIC DNA]</scope>
    <source>
        <strain evidence="7 8">DSM 24875</strain>
    </source>
</reference>
<accession>A0A366FT28</accession>
<proteinExistence type="inferred from homology"/>
<comment type="caution">
    <text evidence="7">The sequence shown here is derived from an EMBL/GenBank/DDBJ whole genome shotgun (WGS) entry which is preliminary data.</text>
</comment>
<evidence type="ECO:0000256" key="3">
    <source>
        <dbReference type="ARBA" id="ARBA00022801"/>
    </source>
</evidence>
<evidence type="ECO:0000256" key="2">
    <source>
        <dbReference type="ARBA" id="ARBA00022723"/>
    </source>
</evidence>
<feature type="domain" description="Sulfatase N-terminal" evidence="6">
    <location>
        <begin position="76"/>
        <end position="492"/>
    </location>
</feature>
<gene>
    <name evidence="7" type="ORF">DFR50_102183</name>
</gene>
<feature type="chain" id="PRO_5016786206" evidence="5">
    <location>
        <begin position="30"/>
        <end position="823"/>
    </location>
</feature>
<evidence type="ECO:0000256" key="4">
    <source>
        <dbReference type="ARBA" id="ARBA00022837"/>
    </source>
</evidence>
<dbReference type="PANTHER" id="PTHR42693:SF43">
    <property type="entry name" value="BLL2667 PROTEIN"/>
    <property type="match status" value="1"/>
</dbReference>
<dbReference type="SUPFAM" id="SSF53649">
    <property type="entry name" value="Alkaline phosphatase-like"/>
    <property type="match status" value="1"/>
</dbReference>
<dbReference type="Pfam" id="PF00884">
    <property type="entry name" value="Sulfatase"/>
    <property type="match status" value="1"/>
</dbReference>
<dbReference type="GO" id="GO:0046872">
    <property type="term" value="F:metal ion binding"/>
    <property type="evidence" value="ECO:0007669"/>
    <property type="project" value="UniProtKB-KW"/>
</dbReference>
<dbReference type="GO" id="GO:0016787">
    <property type="term" value="F:hydrolase activity"/>
    <property type="evidence" value="ECO:0007669"/>
    <property type="project" value="UniProtKB-KW"/>
</dbReference>
<dbReference type="InterPro" id="IPR017850">
    <property type="entry name" value="Alkaline_phosphatase_core_sf"/>
</dbReference>
<dbReference type="Gene3D" id="3.40.720.10">
    <property type="entry name" value="Alkaline Phosphatase, subunit A"/>
    <property type="match status" value="1"/>
</dbReference>
<evidence type="ECO:0000259" key="6">
    <source>
        <dbReference type="Pfam" id="PF00884"/>
    </source>
</evidence>
<evidence type="ECO:0000313" key="7">
    <source>
        <dbReference type="EMBL" id="RBP17691.1"/>
    </source>
</evidence>
<dbReference type="PROSITE" id="PS00523">
    <property type="entry name" value="SULFATASE_1"/>
    <property type="match status" value="1"/>
</dbReference>
<evidence type="ECO:0000313" key="8">
    <source>
        <dbReference type="Proteomes" id="UP000253529"/>
    </source>
</evidence>
<keyword evidence="3" id="KW-0378">Hydrolase</keyword>
<dbReference type="OrthoDB" id="9795675at2"/>
<keyword evidence="2" id="KW-0479">Metal-binding</keyword>
<evidence type="ECO:0000256" key="1">
    <source>
        <dbReference type="ARBA" id="ARBA00008779"/>
    </source>
</evidence>
<dbReference type="EMBL" id="QNRK01000002">
    <property type="protein sequence ID" value="RBP17691.1"/>
    <property type="molecule type" value="Genomic_DNA"/>
</dbReference>
<feature type="signal peptide" evidence="5">
    <location>
        <begin position="1"/>
        <end position="29"/>
    </location>
</feature>
<keyword evidence="5" id="KW-0732">Signal</keyword>
<comment type="similarity">
    <text evidence="1">Belongs to the sulfatase family.</text>
</comment>
<name>A0A366FT28_9HYPH</name>
<dbReference type="PANTHER" id="PTHR42693">
    <property type="entry name" value="ARYLSULFATASE FAMILY MEMBER"/>
    <property type="match status" value="1"/>
</dbReference>
<sequence>MNRRQLFFSTAKAALLGAFGLPLAKPARAQSATATVFPDSKVLPTPTPPFKGFIQPNLIDSAPAWPPAITPPEGAPNVLLILIDDAGFGSNSAFGGVVPTPTLDKLAKAGLRYTQMHNTALCSPTRAALLTGRNHHRVGYGMVAEGATGYPGYNSITGPENAHGAKALKQNGYATAWFGKNHNVPVWEASPQGPFTHFPVGEGYDYFYGFVGGDTSQWQPGNLFRNTTPIHPYMDKPGWNLNTAMADECIDYISTQTATDPKRPWFIHYAPGATHAPHHPTPEWIETISAMHLFDAGWNAVAERIFDNQKKLGVIPANAKLPPWPDFLPKWDGLNADEKKLYLRQIDVWAAYMAYTDHEIGRIVATLERLGQFDNTLIMWVCGDNGMSAEGSMHGTPNEVAYFNGFAFAVEQMLPMIPAWGSDKTYPHFAAPWAFAMDTPYRWTKQVASHFGGTRTGMVVTWPKRIKDAGGIRHQFHHVIDVVPTIFDAVGVPQPTMVDGIAQTPWDGVSMVYSWDRTNADAPSARTTQYFEILGNRAIYHEGWMANTIPAVYPWEGIAGAPPVDVLNGFKWELFNLKDDPTQTNDLAGQEPERLKRLQELWMIEAVRNNVLPLNASQIAILTVQRPGPASGRSRFEYTAQNPSNQFAVAPSILNRPYTITAEFEVPQGGANGVLVTQGGRFSGYGLYLKDGKPTFTMNLLDLARPKWQSDLPLQPGKHTIAFEWKPEPTGAPIGRGGAGTLSVDGGPVATKSLPHTQPILWAWDETFDVGIDTGTPVDDADYQVPFPFTGKLDKITFDLGDTLMSPEAIKAMVEELAKKRDR</sequence>
<keyword evidence="4" id="KW-0106">Calcium</keyword>
<organism evidence="7 8">
    <name type="scientific">Roseiarcus fermentans</name>
    <dbReference type="NCBI Taxonomy" id="1473586"/>
    <lineage>
        <taxon>Bacteria</taxon>
        <taxon>Pseudomonadati</taxon>
        <taxon>Pseudomonadota</taxon>
        <taxon>Alphaproteobacteria</taxon>
        <taxon>Hyphomicrobiales</taxon>
        <taxon>Roseiarcaceae</taxon>
        <taxon>Roseiarcus</taxon>
    </lineage>
</organism>
<keyword evidence="8" id="KW-1185">Reference proteome</keyword>
<dbReference type="InterPro" id="IPR050738">
    <property type="entry name" value="Sulfatase"/>
</dbReference>
<dbReference type="InterPro" id="IPR000917">
    <property type="entry name" value="Sulfatase_N"/>
</dbReference>
<dbReference type="CDD" id="cd16025">
    <property type="entry name" value="PAS_like"/>
    <property type="match status" value="1"/>
</dbReference>
<dbReference type="Proteomes" id="UP000253529">
    <property type="component" value="Unassembled WGS sequence"/>
</dbReference>
<dbReference type="Gene3D" id="3.30.1120.10">
    <property type="match status" value="1"/>
</dbReference>
<dbReference type="InterPro" id="IPR013320">
    <property type="entry name" value="ConA-like_dom_sf"/>
</dbReference>
<evidence type="ECO:0000256" key="5">
    <source>
        <dbReference type="SAM" id="SignalP"/>
    </source>
</evidence>